<gene>
    <name evidence="3" type="ORF">LCGC14_0077630</name>
</gene>
<dbReference type="PROSITE" id="PS50125">
    <property type="entry name" value="GUANYLATE_CYCLASE_2"/>
    <property type="match status" value="1"/>
</dbReference>
<feature type="transmembrane region" description="Helical" evidence="1">
    <location>
        <begin position="182"/>
        <end position="198"/>
    </location>
</feature>
<feature type="transmembrane region" description="Helical" evidence="1">
    <location>
        <begin position="158"/>
        <end position="176"/>
    </location>
</feature>
<dbReference type="SUPFAM" id="SSF55073">
    <property type="entry name" value="Nucleotide cyclase"/>
    <property type="match status" value="1"/>
</dbReference>
<dbReference type="InterPro" id="IPR001054">
    <property type="entry name" value="A/G_cyclase"/>
</dbReference>
<keyword evidence="1" id="KW-0472">Membrane</keyword>
<dbReference type="AlphaFoldDB" id="A0A0F9VK43"/>
<organism evidence="3">
    <name type="scientific">marine sediment metagenome</name>
    <dbReference type="NCBI Taxonomy" id="412755"/>
    <lineage>
        <taxon>unclassified sequences</taxon>
        <taxon>metagenomes</taxon>
        <taxon>ecological metagenomes</taxon>
    </lineage>
</organism>
<sequence length="460" mass="52669">MNFDKYSAYCKEHLDEFRNELRDDASRALSNWPGKTAALLLVASSVFTWLSLRAADNPLANKALLAYAFPILLIFAYPWASLIVSRLDKYSRTVLDIFLLGILFGFCQSLSYVFAPDMNTVERSDTFLALSGQINFVILMTTAFSYHASFAVTLSRNTVFTLLAAILIYLISPQYLSINAMQFVQGYLGGIIVSWIFFRRIQTRFYYKSIDADTRQHLYKQLSKLVYPHQLARIKAGDQLEETMPVAKSEAIINVFDVQNSSAIKHERTQSFFLEIFRAFSQICMMGYQHNPLQSRAFRLKETGDGFISAIGYPFLTDQKDTLADHSVETALLMFRAFNTEVEKFGYGYPIKAAMGLAYNSVQGTFQSSGIRSYDLFGDALIQAYRYEEMRKNPMISDIIRQQARQMGLTHYNILIVQEVIFNSLCDRYKNLFHGITLSEIGYPVPQDPDARYVYFHILE</sequence>
<feature type="domain" description="Guanylate cyclase" evidence="2">
    <location>
        <begin position="252"/>
        <end position="388"/>
    </location>
</feature>
<feature type="transmembrane region" description="Helical" evidence="1">
    <location>
        <begin position="97"/>
        <end position="115"/>
    </location>
</feature>
<evidence type="ECO:0000313" key="3">
    <source>
        <dbReference type="EMBL" id="KKO05491.1"/>
    </source>
</evidence>
<dbReference type="Gene3D" id="3.30.70.1230">
    <property type="entry name" value="Nucleotide cyclase"/>
    <property type="match status" value="1"/>
</dbReference>
<evidence type="ECO:0000259" key="2">
    <source>
        <dbReference type="PROSITE" id="PS50125"/>
    </source>
</evidence>
<feature type="transmembrane region" description="Helical" evidence="1">
    <location>
        <begin position="64"/>
        <end position="85"/>
    </location>
</feature>
<dbReference type="EMBL" id="LAZR01000019">
    <property type="protein sequence ID" value="KKO05491.1"/>
    <property type="molecule type" value="Genomic_DNA"/>
</dbReference>
<accession>A0A0F9VK43</accession>
<dbReference type="InterPro" id="IPR029787">
    <property type="entry name" value="Nucleotide_cyclase"/>
</dbReference>
<name>A0A0F9VK43_9ZZZZ</name>
<evidence type="ECO:0000256" key="1">
    <source>
        <dbReference type="SAM" id="Phobius"/>
    </source>
</evidence>
<keyword evidence="1" id="KW-1133">Transmembrane helix</keyword>
<protein>
    <recommendedName>
        <fullName evidence="2">Guanylate cyclase domain-containing protein</fullName>
    </recommendedName>
</protein>
<proteinExistence type="predicted"/>
<feature type="transmembrane region" description="Helical" evidence="1">
    <location>
        <begin position="127"/>
        <end position="146"/>
    </location>
</feature>
<reference evidence="3" key="1">
    <citation type="journal article" date="2015" name="Nature">
        <title>Complex archaea that bridge the gap between prokaryotes and eukaryotes.</title>
        <authorList>
            <person name="Spang A."/>
            <person name="Saw J.H."/>
            <person name="Jorgensen S.L."/>
            <person name="Zaremba-Niedzwiedzka K."/>
            <person name="Martijn J."/>
            <person name="Lind A.E."/>
            <person name="van Eijk R."/>
            <person name="Schleper C."/>
            <person name="Guy L."/>
            <person name="Ettema T.J."/>
        </authorList>
    </citation>
    <scope>NUCLEOTIDE SEQUENCE</scope>
</reference>
<feature type="transmembrane region" description="Helical" evidence="1">
    <location>
        <begin position="36"/>
        <end position="52"/>
    </location>
</feature>
<comment type="caution">
    <text evidence="3">The sequence shown here is derived from an EMBL/GenBank/DDBJ whole genome shotgun (WGS) entry which is preliminary data.</text>
</comment>
<dbReference type="GO" id="GO:0009190">
    <property type="term" value="P:cyclic nucleotide biosynthetic process"/>
    <property type="evidence" value="ECO:0007669"/>
    <property type="project" value="InterPro"/>
</dbReference>
<dbReference type="GO" id="GO:0035556">
    <property type="term" value="P:intracellular signal transduction"/>
    <property type="evidence" value="ECO:0007669"/>
    <property type="project" value="InterPro"/>
</dbReference>
<keyword evidence="1" id="KW-0812">Transmembrane</keyword>